<evidence type="ECO:0000313" key="13">
    <source>
        <dbReference type="Proteomes" id="UP000184226"/>
    </source>
</evidence>
<accession>A0A1M5NUB6</accession>
<dbReference type="AlphaFoldDB" id="A0A1M5NUB6"/>
<gene>
    <name evidence="12" type="ORF">SAMN04488135_101619</name>
</gene>
<name>A0A1M5NUB6_9BURK</name>
<dbReference type="GO" id="GO:0015627">
    <property type="term" value="C:type II protein secretion system complex"/>
    <property type="evidence" value="ECO:0007669"/>
    <property type="project" value="InterPro"/>
</dbReference>
<evidence type="ECO:0000259" key="10">
    <source>
        <dbReference type="Pfam" id="PF05134"/>
    </source>
</evidence>
<dbReference type="SUPFAM" id="SSF53067">
    <property type="entry name" value="Actin-like ATPase domain"/>
    <property type="match status" value="1"/>
</dbReference>
<evidence type="ECO:0000256" key="4">
    <source>
        <dbReference type="ARBA" id="ARBA00022475"/>
    </source>
</evidence>
<keyword evidence="7" id="KW-0653">Protein transport</keyword>
<evidence type="ECO:0000256" key="8">
    <source>
        <dbReference type="ARBA" id="ARBA00022989"/>
    </source>
</evidence>
<evidence type="ECO:0000256" key="6">
    <source>
        <dbReference type="ARBA" id="ARBA00022692"/>
    </source>
</evidence>
<evidence type="ECO:0000256" key="1">
    <source>
        <dbReference type="ARBA" id="ARBA00004377"/>
    </source>
</evidence>
<dbReference type="Pfam" id="PF12693">
    <property type="entry name" value="GspL_C"/>
    <property type="match status" value="1"/>
</dbReference>
<evidence type="ECO:0000313" key="12">
    <source>
        <dbReference type="EMBL" id="SHG93122.1"/>
    </source>
</evidence>
<dbReference type="RefSeq" id="WP_073101578.1">
    <property type="nucleotide sequence ID" value="NZ_FQXE01000001.1"/>
</dbReference>
<dbReference type="NCBIfam" id="TIGR01709">
    <property type="entry name" value="typeII_sec_gspL"/>
    <property type="match status" value="1"/>
</dbReference>
<evidence type="ECO:0000256" key="7">
    <source>
        <dbReference type="ARBA" id="ARBA00022927"/>
    </source>
</evidence>
<keyword evidence="9" id="KW-0472">Membrane</keyword>
<evidence type="ECO:0000256" key="2">
    <source>
        <dbReference type="ARBA" id="ARBA00005318"/>
    </source>
</evidence>
<feature type="domain" description="GspL periplasmic" evidence="11">
    <location>
        <begin position="179"/>
        <end position="295"/>
    </location>
</feature>
<comment type="similarity">
    <text evidence="2">Belongs to the GSP L family.</text>
</comment>
<dbReference type="GO" id="GO:0015628">
    <property type="term" value="P:protein secretion by the type II secretion system"/>
    <property type="evidence" value="ECO:0007669"/>
    <property type="project" value="InterPro"/>
</dbReference>
<comment type="subcellular location">
    <subcellularLocation>
        <location evidence="1">Cell inner membrane</location>
        <topology evidence="1">Single-pass membrane protein</topology>
    </subcellularLocation>
</comment>
<dbReference type="Gene3D" id="3.30.420.380">
    <property type="match status" value="1"/>
</dbReference>
<keyword evidence="3" id="KW-0813">Transport</keyword>
<dbReference type="InterPro" id="IPR007812">
    <property type="entry name" value="T2SS_protein-GspL"/>
</dbReference>
<dbReference type="Proteomes" id="UP000184226">
    <property type="component" value="Unassembled WGS sequence"/>
</dbReference>
<dbReference type="GO" id="GO:0009276">
    <property type="term" value="C:Gram-negative-bacterium-type cell wall"/>
    <property type="evidence" value="ECO:0007669"/>
    <property type="project" value="InterPro"/>
</dbReference>
<evidence type="ECO:0000256" key="5">
    <source>
        <dbReference type="ARBA" id="ARBA00022519"/>
    </source>
</evidence>
<dbReference type="InterPro" id="IPR043129">
    <property type="entry name" value="ATPase_NBD"/>
</dbReference>
<keyword evidence="8" id="KW-1133">Transmembrane helix</keyword>
<dbReference type="EMBL" id="FQXE01000001">
    <property type="protein sequence ID" value="SHG93122.1"/>
    <property type="molecule type" value="Genomic_DNA"/>
</dbReference>
<keyword evidence="5" id="KW-0997">Cell inner membrane</keyword>
<keyword evidence="13" id="KW-1185">Reference proteome</keyword>
<dbReference type="STRING" id="658167.SAMN04488135_101619"/>
<sequence length="341" mass="36255">MKHPLRLALPPLARLTPESLLPFALLDHEGRLLRSGELPLNRLAAALPAGGVQAILHPGDAIVVSITLPPLPAKRFDAAVQASVEPMTLSDTADLCIAHGPRAADGSMSVAWAERRALLNAWELLAGAGLTLSAIVPHCLALPAGDPHPDLPLALPVDERWLAALPRWSLAQAQWRPASQGRRWRGAGLWAGAAALLWLIGLQGYAAQLRNETRALQAAMEQAVRKAFPAIPVVIDPVKQAQGQRDALRLARGAAGEDDFMPLALAAAATLKFTDNHVAALHYENGQLTLTLSEGYTPPGNEAVLQQSAAVHALALQKDDKLAHTWHVRRAGPQAAQGARP</sequence>
<dbReference type="Pfam" id="PF05134">
    <property type="entry name" value="T2SSL"/>
    <property type="match status" value="1"/>
</dbReference>
<organism evidence="12 13">
    <name type="scientific">Pollutimonas bauzanensis</name>
    <dbReference type="NCBI Taxonomy" id="658167"/>
    <lineage>
        <taxon>Bacteria</taxon>
        <taxon>Pseudomonadati</taxon>
        <taxon>Pseudomonadota</taxon>
        <taxon>Betaproteobacteria</taxon>
        <taxon>Burkholderiales</taxon>
        <taxon>Alcaligenaceae</taxon>
        <taxon>Pollutimonas</taxon>
    </lineage>
</organism>
<evidence type="ECO:0000259" key="11">
    <source>
        <dbReference type="Pfam" id="PF12693"/>
    </source>
</evidence>
<feature type="domain" description="GspL cytoplasmic actin-ATPase-like" evidence="10">
    <location>
        <begin position="32"/>
        <end position="162"/>
    </location>
</feature>
<reference evidence="12 13" key="1">
    <citation type="submission" date="2016-11" db="EMBL/GenBank/DDBJ databases">
        <authorList>
            <person name="Jaros S."/>
            <person name="Januszkiewicz K."/>
            <person name="Wedrychowicz H."/>
        </authorList>
    </citation>
    <scope>NUCLEOTIDE SEQUENCE [LARGE SCALE GENOMIC DNA]</scope>
    <source>
        <strain evidence="12 13">CGMCC 1.10190</strain>
    </source>
</reference>
<dbReference type="InterPro" id="IPR024230">
    <property type="entry name" value="GspL_cyto_dom"/>
</dbReference>
<evidence type="ECO:0000256" key="9">
    <source>
        <dbReference type="ARBA" id="ARBA00023136"/>
    </source>
</evidence>
<dbReference type="InterPro" id="IPR025691">
    <property type="entry name" value="GspL_pp_dom"/>
</dbReference>
<keyword evidence="4" id="KW-1003">Cell membrane</keyword>
<dbReference type="OrthoDB" id="7022366at2"/>
<proteinExistence type="inferred from homology"/>
<keyword evidence="6" id="KW-0812">Transmembrane</keyword>
<protein>
    <submittedName>
        <fullName evidence="12">Type II secretion system protein L (GspL)</fullName>
    </submittedName>
</protein>
<evidence type="ECO:0000256" key="3">
    <source>
        <dbReference type="ARBA" id="ARBA00022448"/>
    </source>
</evidence>
<dbReference type="GO" id="GO:0005886">
    <property type="term" value="C:plasma membrane"/>
    <property type="evidence" value="ECO:0007669"/>
    <property type="project" value="UniProtKB-SubCell"/>
</dbReference>